<dbReference type="KEGG" id="tva:4769770"/>
<gene>
    <name evidence="1" type="ORF">TVAG_458840</name>
</gene>
<dbReference type="VEuPathDB" id="TrichDB:TVAGG3_0394300"/>
<keyword evidence="2" id="KW-1185">Reference proteome</keyword>
<proteinExistence type="predicted"/>
<dbReference type="InParanoid" id="A2E689"/>
<dbReference type="EMBL" id="DS113312">
    <property type="protein sequence ID" value="EAY11812.1"/>
    <property type="molecule type" value="Genomic_DNA"/>
</dbReference>
<accession>A2E689</accession>
<dbReference type="RefSeq" id="XP_001324035.1">
    <property type="nucleotide sequence ID" value="XM_001324000.1"/>
</dbReference>
<evidence type="ECO:0000313" key="2">
    <source>
        <dbReference type="Proteomes" id="UP000001542"/>
    </source>
</evidence>
<evidence type="ECO:0000313" key="1">
    <source>
        <dbReference type="EMBL" id="EAY11812.1"/>
    </source>
</evidence>
<reference evidence="1" key="1">
    <citation type="submission" date="2006-10" db="EMBL/GenBank/DDBJ databases">
        <authorList>
            <person name="Amadeo P."/>
            <person name="Zhao Q."/>
            <person name="Wortman J."/>
            <person name="Fraser-Liggett C."/>
            <person name="Carlton J."/>
        </authorList>
    </citation>
    <scope>NUCLEOTIDE SEQUENCE</scope>
    <source>
        <strain evidence="1">G3</strain>
    </source>
</reference>
<sequence>MDDAETIGNYLKSKDPQKIDVESISLRQTPATLHDFAVKCSNSDASYLNGTVFLMNKSLFSLYATQNQENKSLIRNSLIEISKTNLDDLDSSTIVQLTSNIFRTEEFNWPELIDFILESLFTTHKGRLFIKITSLLKAFYDEAHLSKAYNAITNYMASQDPRLQLSLIILLNNMNNSRIFDDNIELFDNMWSAIINISKNLPQRISSCVSTTAELFKSLPSISQLNSKSCSNIVLSANDFDSLKPIIPFLHIINTDLLSIVITKLLILIETHETYSSFVLDIITYLCSQENEFIPDEKLEIIYSKLLDSLPNKPAMALFVPYCPFISEYFDEEEFYLILKELLISDDELFHTFGLLCLENIGDHSEYYSLTIPSKVISLVIRTLPNKLSIDTIKSLIKSGLFDHEKSVYDLANHYYKISNDKECIFDLFRLYLKTPISKDLTIDAIYDFAYLTLLKSQDLREIGNCLSLISGTSLFDCDCFAPCAEDYIPYILKLFNNNVMIEYALENLSYCLRCEEELAKDVCESRMNQIMKFAEIYPSSISSVILICCLLKNDKCLEKCIDMIKNIKDPELLYEVSVNSAENLEYPDDSKFAFDIFQILIDQSLVVCENDKLNCILDSIIDMMNNYLIDESLLHPLYISFMSMKHPVFNAHGFAVFSDEKTRILSFLANYAKYNEESKSEVSNTICSWFSLSKFSMMSCFTDVIAELVEFDVIGDEYKRFYDILFSNLSSDETLDDSRILRAMMCIVRIYTESIEIDLLTAHLINMWYETEEISGPWRSSLGTSILELCALGADAMTEDIEDVLVDFPFTSDFCCCDIACESLVEIVKNDKFDDLVPSAAKSMCDVAINNDAYLCKMGILKDTVHHMKEELKNIFDRYGVLVDEFRKIYQEGKETDLTKYNRMIDDLKLNK</sequence>
<dbReference type="VEuPathDB" id="TrichDB:TVAG_458840"/>
<dbReference type="AlphaFoldDB" id="A2E689"/>
<protein>
    <recommendedName>
        <fullName evidence="3">Importin N-terminal domain-containing protein</fullName>
    </recommendedName>
</protein>
<reference evidence="1" key="2">
    <citation type="journal article" date="2007" name="Science">
        <title>Draft genome sequence of the sexually transmitted pathogen Trichomonas vaginalis.</title>
        <authorList>
            <person name="Carlton J.M."/>
            <person name="Hirt R.P."/>
            <person name="Silva J.C."/>
            <person name="Delcher A.L."/>
            <person name="Schatz M."/>
            <person name="Zhao Q."/>
            <person name="Wortman J.R."/>
            <person name="Bidwell S.L."/>
            <person name="Alsmark U.C.M."/>
            <person name="Besteiro S."/>
            <person name="Sicheritz-Ponten T."/>
            <person name="Noel C.J."/>
            <person name="Dacks J.B."/>
            <person name="Foster P.G."/>
            <person name="Simillion C."/>
            <person name="Van de Peer Y."/>
            <person name="Miranda-Saavedra D."/>
            <person name="Barton G.J."/>
            <person name="Westrop G.D."/>
            <person name="Mueller S."/>
            <person name="Dessi D."/>
            <person name="Fiori P.L."/>
            <person name="Ren Q."/>
            <person name="Paulsen I."/>
            <person name="Zhang H."/>
            <person name="Bastida-Corcuera F.D."/>
            <person name="Simoes-Barbosa A."/>
            <person name="Brown M.T."/>
            <person name="Hayes R.D."/>
            <person name="Mukherjee M."/>
            <person name="Okumura C.Y."/>
            <person name="Schneider R."/>
            <person name="Smith A.J."/>
            <person name="Vanacova S."/>
            <person name="Villalvazo M."/>
            <person name="Haas B.J."/>
            <person name="Pertea M."/>
            <person name="Feldblyum T.V."/>
            <person name="Utterback T.R."/>
            <person name="Shu C.L."/>
            <person name="Osoegawa K."/>
            <person name="de Jong P.J."/>
            <person name="Hrdy I."/>
            <person name="Horvathova L."/>
            <person name="Zubacova Z."/>
            <person name="Dolezal P."/>
            <person name="Malik S.B."/>
            <person name="Logsdon J.M. Jr."/>
            <person name="Henze K."/>
            <person name="Gupta A."/>
            <person name="Wang C.C."/>
            <person name="Dunne R.L."/>
            <person name="Upcroft J.A."/>
            <person name="Upcroft P."/>
            <person name="White O."/>
            <person name="Salzberg S.L."/>
            <person name="Tang P."/>
            <person name="Chiu C.-H."/>
            <person name="Lee Y.-S."/>
            <person name="Embley T.M."/>
            <person name="Coombs G.H."/>
            <person name="Mottram J.C."/>
            <person name="Tachezy J."/>
            <person name="Fraser-Liggett C.M."/>
            <person name="Johnson P.J."/>
        </authorList>
    </citation>
    <scope>NUCLEOTIDE SEQUENCE [LARGE SCALE GENOMIC DNA]</scope>
    <source>
        <strain evidence="1">G3</strain>
    </source>
</reference>
<name>A2E689_TRIV3</name>
<dbReference type="SUPFAM" id="SSF48371">
    <property type="entry name" value="ARM repeat"/>
    <property type="match status" value="1"/>
</dbReference>
<organism evidence="1 2">
    <name type="scientific">Trichomonas vaginalis (strain ATCC PRA-98 / G3)</name>
    <dbReference type="NCBI Taxonomy" id="412133"/>
    <lineage>
        <taxon>Eukaryota</taxon>
        <taxon>Metamonada</taxon>
        <taxon>Parabasalia</taxon>
        <taxon>Trichomonadida</taxon>
        <taxon>Trichomonadidae</taxon>
        <taxon>Trichomonas</taxon>
    </lineage>
</organism>
<dbReference type="InterPro" id="IPR016024">
    <property type="entry name" value="ARM-type_fold"/>
</dbReference>
<dbReference type="Proteomes" id="UP000001542">
    <property type="component" value="Unassembled WGS sequence"/>
</dbReference>
<evidence type="ECO:0008006" key="3">
    <source>
        <dbReference type="Google" id="ProtNLM"/>
    </source>
</evidence>